<reference evidence="2" key="1">
    <citation type="submission" date="2021-06" db="EMBL/GenBank/DDBJ databases">
        <authorList>
            <person name="Kallberg Y."/>
            <person name="Tangrot J."/>
            <person name="Rosling A."/>
        </authorList>
    </citation>
    <scope>NUCLEOTIDE SEQUENCE</scope>
    <source>
        <strain evidence="2">AZ414A</strain>
    </source>
</reference>
<dbReference type="AlphaFoldDB" id="A0A9N9DC67"/>
<comment type="caution">
    <text evidence="2">The sequence shown here is derived from an EMBL/GenBank/DDBJ whole genome shotgun (WGS) entry which is preliminary data.</text>
</comment>
<feature type="compositionally biased region" description="Low complexity" evidence="1">
    <location>
        <begin position="8"/>
        <end position="21"/>
    </location>
</feature>
<proteinExistence type="predicted"/>
<evidence type="ECO:0000313" key="2">
    <source>
        <dbReference type="EMBL" id="CAG8630173.1"/>
    </source>
</evidence>
<gene>
    <name evidence="2" type="ORF">DEBURN_LOCUS10740</name>
</gene>
<dbReference type="EMBL" id="CAJVPK010003707">
    <property type="protein sequence ID" value="CAG8630173.1"/>
    <property type="molecule type" value="Genomic_DNA"/>
</dbReference>
<dbReference type="Proteomes" id="UP000789706">
    <property type="component" value="Unassembled WGS sequence"/>
</dbReference>
<sequence>MGDFNTVPSPSINRNNNNQSNIPESEIFSILTGKDLIDSYRIIHPDSNEYFMEQLELVTKSDHKIIQLKIKKTWQIHLDRE</sequence>
<keyword evidence="3" id="KW-1185">Reference proteome</keyword>
<accession>A0A9N9DC67</accession>
<organism evidence="2 3">
    <name type="scientific">Diversispora eburnea</name>
    <dbReference type="NCBI Taxonomy" id="1213867"/>
    <lineage>
        <taxon>Eukaryota</taxon>
        <taxon>Fungi</taxon>
        <taxon>Fungi incertae sedis</taxon>
        <taxon>Mucoromycota</taxon>
        <taxon>Glomeromycotina</taxon>
        <taxon>Glomeromycetes</taxon>
        <taxon>Diversisporales</taxon>
        <taxon>Diversisporaceae</taxon>
        <taxon>Diversispora</taxon>
    </lineage>
</organism>
<feature type="non-terminal residue" evidence="2">
    <location>
        <position position="81"/>
    </location>
</feature>
<evidence type="ECO:0000313" key="3">
    <source>
        <dbReference type="Proteomes" id="UP000789706"/>
    </source>
</evidence>
<protein>
    <submittedName>
        <fullName evidence="2">4563_t:CDS:1</fullName>
    </submittedName>
</protein>
<dbReference type="InterPro" id="IPR036691">
    <property type="entry name" value="Endo/exonu/phosph_ase_sf"/>
</dbReference>
<dbReference type="OrthoDB" id="2448017at2759"/>
<evidence type="ECO:0000256" key="1">
    <source>
        <dbReference type="SAM" id="MobiDB-lite"/>
    </source>
</evidence>
<feature type="region of interest" description="Disordered" evidence="1">
    <location>
        <begin position="1"/>
        <end position="21"/>
    </location>
</feature>
<name>A0A9N9DC67_9GLOM</name>
<dbReference type="Gene3D" id="3.60.10.10">
    <property type="entry name" value="Endonuclease/exonuclease/phosphatase"/>
    <property type="match status" value="1"/>
</dbReference>